<evidence type="ECO:0000256" key="5">
    <source>
        <dbReference type="PIRNR" id="PIRNR000099"/>
    </source>
</evidence>
<comment type="catalytic activity">
    <reaction evidence="5">
        <text>L-histidinol + 2 NAD(+) + H2O = L-histidine + 2 NADH + 3 H(+)</text>
        <dbReference type="Rhea" id="RHEA:20641"/>
        <dbReference type="ChEBI" id="CHEBI:15377"/>
        <dbReference type="ChEBI" id="CHEBI:15378"/>
        <dbReference type="ChEBI" id="CHEBI:57540"/>
        <dbReference type="ChEBI" id="CHEBI:57595"/>
        <dbReference type="ChEBI" id="CHEBI:57699"/>
        <dbReference type="ChEBI" id="CHEBI:57945"/>
        <dbReference type="EC" id="1.1.1.23"/>
    </reaction>
</comment>
<evidence type="ECO:0000313" key="9">
    <source>
        <dbReference type="EMBL" id="KAF6222773.1"/>
    </source>
</evidence>
<organism evidence="9 10">
    <name type="scientific">Letharia lupina</name>
    <dbReference type="NCBI Taxonomy" id="560253"/>
    <lineage>
        <taxon>Eukaryota</taxon>
        <taxon>Fungi</taxon>
        <taxon>Dikarya</taxon>
        <taxon>Ascomycota</taxon>
        <taxon>Pezizomycotina</taxon>
        <taxon>Lecanoromycetes</taxon>
        <taxon>OSLEUM clade</taxon>
        <taxon>Lecanoromycetidae</taxon>
        <taxon>Lecanorales</taxon>
        <taxon>Lecanorineae</taxon>
        <taxon>Parmeliaceae</taxon>
        <taxon>Letharia</taxon>
    </lineage>
</organism>
<dbReference type="InterPro" id="IPR012131">
    <property type="entry name" value="Hstdl_DH"/>
</dbReference>
<evidence type="ECO:0000256" key="2">
    <source>
        <dbReference type="ARBA" id="ARBA00022723"/>
    </source>
</evidence>
<evidence type="ECO:0000256" key="8">
    <source>
        <dbReference type="PIRSR" id="PIRSR000099-4"/>
    </source>
</evidence>
<feature type="binding site" evidence="8">
    <location>
        <position position="241"/>
    </location>
    <ligand>
        <name>Zn(2+)</name>
        <dbReference type="ChEBI" id="CHEBI:29105"/>
    </ligand>
</feature>
<dbReference type="GO" id="GO:0046872">
    <property type="term" value="F:metal ion binding"/>
    <property type="evidence" value="ECO:0007669"/>
    <property type="project" value="UniProtKB-KW"/>
</dbReference>
<feature type="binding site" evidence="7">
    <location>
        <position position="216"/>
    </location>
    <ligand>
        <name>substrate</name>
    </ligand>
</feature>
<dbReference type="PANTHER" id="PTHR21256">
    <property type="entry name" value="HISTIDINOL DEHYDROGENASE HDH"/>
    <property type="match status" value="1"/>
</dbReference>
<dbReference type="InterPro" id="IPR022695">
    <property type="entry name" value="Histidinol_DH_monofunct"/>
</dbReference>
<feature type="binding site" evidence="7">
    <location>
        <position position="329"/>
    </location>
    <ligand>
        <name>substrate</name>
    </ligand>
</feature>
<accession>A0A8H6CG54</accession>
<dbReference type="GO" id="GO:0004399">
    <property type="term" value="F:histidinol dehydrogenase activity"/>
    <property type="evidence" value="ECO:0007669"/>
    <property type="project" value="UniProtKB-UniRule"/>
</dbReference>
<dbReference type="PANTHER" id="PTHR21256:SF14">
    <property type="entry name" value="HISTIDINOL DEHYDROGENASE"/>
    <property type="match status" value="1"/>
</dbReference>
<dbReference type="GO" id="GO:0000105">
    <property type="term" value="P:L-histidine biosynthetic process"/>
    <property type="evidence" value="ECO:0007669"/>
    <property type="project" value="UniProtKB-UniRule"/>
</dbReference>
<feature type="binding site" evidence="7">
    <location>
        <position position="377"/>
    </location>
    <ligand>
        <name>substrate</name>
    </ligand>
</feature>
<feature type="binding site" evidence="8">
    <location>
        <position position="377"/>
    </location>
    <ligand>
        <name>Zn(2+)</name>
        <dbReference type="ChEBI" id="CHEBI:29105"/>
    </ligand>
</feature>
<feature type="binding site" evidence="8">
    <location>
        <position position="329"/>
    </location>
    <ligand>
        <name>Zn(2+)</name>
        <dbReference type="ChEBI" id="CHEBI:29105"/>
    </ligand>
</feature>
<keyword evidence="5" id="KW-0520">NAD</keyword>
<dbReference type="EMBL" id="JACCJB010000011">
    <property type="protein sequence ID" value="KAF6222773.1"/>
    <property type="molecule type" value="Genomic_DNA"/>
</dbReference>
<feature type="active site" description="Proton acceptor" evidence="6">
    <location>
        <position position="296"/>
    </location>
</feature>
<keyword evidence="10" id="KW-1185">Reference proteome</keyword>
<dbReference type="GeneID" id="59329239"/>
<evidence type="ECO:0000256" key="6">
    <source>
        <dbReference type="PIRSR" id="PIRSR000099-1"/>
    </source>
</evidence>
<keyword evidence="5" id="KW-0028">Amino-acid biosynthesis</keyword>
<dbReference type="PROSITE" id="PS00611">
    <property type="entry name" value="HISOL_DEHYDROGENASE"/>
    <property type="match status" value="1"/>
</dbReference>
<dbReference type="UniPathway" id="UPA00031">
    <property type="reaction ID" value="UER00014"/>
</dbReference>
<feature type="binding site" evidence="7">
    <location>
        <position position="296"/>
    </location>
    <ligand>
        <name>substrate</name>
    </ligand>
</feature>
<dbReference type="GO" id="GO:0005829">
    <property type="term" value="C:cytosol"/>
    <property type="evidence" value="ECO:0007669"/>
    <property type="project" value="TreeGrafter"/>
</dbReference>
<sequence>MTDKKYLKTHIDHHSLGTAVTGTAGSTHDVPARVRDVIETIRKDGDIAVRKYSEKFDKWSPRAFRLSKSEIDKAIAACPKQTIEDIKNVQRNVRAFAEAQRKSITDFELENASRLLSDASAHMTIVTAKVAGVQTVVGCTPPILGKIPNVTVAAMYYAGADEIWVLGGVQAVTAMVCGTGTMPKVYFIAGPSNAFVAEAKRQLFGEVGIDIFAGPTEVLVIADEHADPFTVATDLLSQAEHGPDTPAVLITTSEKLLEIPPTAALAGTSWKTFGEAIVVPTFEEAFKLANEYASEHVRTLIRHPREALEKMQNSGALFLGEKTCVSYGDKAAKYTGGLWVGKYLRTVTYQEVTSESASGELGRLCGRSARAENFEGHARSGDLRAHKYLRDDLEWINQGSQSASKL</sequence>
<comment type="caution">
    <text evidence="9">The sequence shown here is derived from an EMBL/GenBank/DDBJ whole genome shotgun (WGS) entry which is preliminary data.</text>
</comment>
<dbReference type="NCBIfam" id="TIGR00069">
    <property type="entry name" value="hisD"/>
    <property type="match status" value="1"/>
</dbReference>
<comment type="similarity">
    <text evidence="5">Belongs to the histidinol dehydrogenase family.</text>
</comment>
<dbReference type="Gene3D" id="3.40.50.1980">
    <property type="entry name" value="Nitrogenase molybdenum iron protein domain"/>
    <property type="match status" value="3"/>
</dbReference>
<dbReference type="GO" id="GO:0051287">
    <property type="term" value="F:NAD binding"/>
    <property type="evidence" value="ECO:0007669"/>
    <property type="project" value="InterPro"/>
</dbReference>
<comment type="function">
    <text evidence="5">Catalyzes the sequential NAD-dependent oxidations of L-histidinol to L-histidinaldehyde and then to L-histidine.</text>
</comment>
<keyword evidence="4 5" id="KW-0560">Oxidoreductase</keyword>
<dbReference type="FunFam" id="3.40.50.1980:FF:000001">
    <property type="entry name" value="Histidinol dehydrogenase"/>
    <property type="match status" value="1"/>
</dbReference>
<comment type="cofactor">
    <cofactor evidence="8">
        <name>Zn(2+)</name>
        <dbReference type="ChEBI" id="CHEBI:29105"/>
    </cofactor>
    <text evidence="8">Binds 1 zinc ion per subunit.</text>
</comment>
<dbReference type="SUPFAM" id="SSF53720">
    <property type="entry name" value="ALDH-like"/>
    <property type="match status" value="1"/>
</dbReference>
<dbReference type="Gene3D" id="1.20.5.1300">
    <property type="match status" value="1"/>
</dbReference>
<feature type="binding site" evidence="8">
    <location>
        <position position="238"/>
    </location>
    <ligand>
        <name>Zn(2+)</name>
        <dbReference type="ChEBI" id="CHEBI:29105"/>
    </ligand>
</feature>
<dbReference type="Proteomes" id="UP000593566">
    <property type="component" value="Unassembled WGS sequence"/>
</dbReference>
<evidence type="ECO:0000256" key="3">
    <source>
        <dbReference type="ARBA" id="ARBA00022833"/>
    </source>
</evidence>
<keyword evidence="3 8" id="KW-0862">Zinc</keyword>
<protein>
    <recommendedName>
        <fullName evidence="5">Histidinol dehydrogenase</fullName>
        <shortName evidence="5">HDH</shortName>
        <ecNumber evidence="5">1.1.1.23</ecNumber>
    </recommendedName>
</protein>
<keyword evidence="2 8" id="KW-0479">Metal-binding</keyword>
<name>A0A8H6CG54_9LECA</name>
<dbReference type="CDD" id="cd06572">
    <property type="entry name" value="Histidinol_dh"/>
    <property type="match status" value="1"/>
</dbReference>
<evidence type="ECO:0000256" key="1">
    <source>
        <dbReference type="ARBA" id="ARBA00004940"/>
    </source>
</evidence>
<dbReference type="InterPro" id="IPR016161">
    <property type="entry name" value="Ald_DH/histidinol_DH"/>
</dbReference>
<feature type="binding site" evidence="7">
    <location>
        <position position="372"/>
    </location>
    <ligand>
        <name>substrate</name>
    </ligand>
</feature>
<dbReference type="RefSeq" id="XP_037152119.1">
    <property type="nucleotide sequence ID" value="XM_037291757.1"/>
</dbReference>
<dbReference type="PIRSF" id="PIRSF000099">
    <property type="entry name" value="Histidinol_dh"/>
    <property type="match status" value="1"/>
</dbReference>
<feature type="binding site" evidence="7">
    <location>
        <position position="238"/>
    </location>
    <ligand>
        <name>substrate</name>
    </ligand>
</feature>
<dbReference type="InterPro" id="IPR001692">
    <property type="entry name" value="Histidinol_DH_CS"/>
</dbReference>
<dbReference type="EC" id="1.1.1.23" evidence="5"/>
<keyword evidence="5" id="KW-0368">Histidine biosynthesis</keyword>
<proteinExistence type="inferred from homology"/>
<evidence type="ECO:0000256" key="4">
    <source>
        <dbReference type="ARBA" id="ARBA00023002"/>
    </source>
</evidence>
<feature type="binding site" evidence="7">
    <location>
        <position position="241"/>
    </location>
    <ligand>
        <name>substrate</name>
    </ligand>
</feature>
<evidence type="ECO:0000313" key="10">
    <source>
        <dbReference type="Proteomes" id="UP000593566"/>
    </source>
</evidence>
<comment type="pathway">
    <text evidence="1 5">Amino-acid biosynthesis; L-histidine biosynthesis; L-histidine from 5-phospho-alpha-D-ribose 1-diphosphate: step 9/9.</text>
</comment>
<reference evidence="9 10" key="1">
    <citation type="journal article" date="2020" name="Genomics">
        <title>Complete, high-quality genomes from long-read metagenomic sequencing of two wolf lichen thalli reveals enigmatic genome architecture.</title>
        <authorList>
            <person name="McKenzie S.K."/>
            <person name="Walston R.F."/>
            <person name="Allen J.L."/>
        </authorList>
    </citation>
    <scope>NUCLEOTIDE SEQUENCE [LARGE SCALE GENOMIC DNA]</scope>
    <source>
        <strain evidence="9">WasteWater1</strain>
    </source>
</reference>
<feature type="active site" description="Proton acceptor" evidence="6">
    <location>
        <position position="295"/>
    </location>
</feature>
<gene>
    <name evidence="9" type="ORF">HO133_000821</name>
</gene>
<evidence type="ECO:0000256" key="7">
    <source>
        <dbReference type="PIRSR" id="PIRSR000099-3"/>
    </source>
</evidence>
<dbReference type="AlphaFoldDB" id="A0A8H6CG54"/>
<dbReference type="Pfam" id="PF00815">
    <property type="entry name" value="Histidinol_dh"/>
    <property type="match status" value="2"/>
</dbReference>